<dbReference type="SUPFAM" id="SSF74653">
    <property type="entry name" value="TolA/TonB C-terminal domain"/>
    <property type="match status" value="1"/>
</dbReference>
<keyword evidence="3" id="KW-1185">Reference proteome</keyword>
<dbReference type="RefSeq" id="WP_155467580.1">
    <property type="nucleotide sequence ID" value="NZ_WNKY01000056.1"/>
</dbReference>
<organism evidence="2 3">
    <name type="scientific">Duganella radicis</name>
    <dbReference type="NCBI Taxonomy" id="551988"/>
    <lineage>
        <taxon>Bacteria</taxon>
        <taxon>Pseudomonadati</taxon>
        <taxon>Pseudomonadota</taxon>
        <taxon>Betaproteobacteria</taxon>
        <taxon>Burkholderiales</taxon>
        <taxon>Oxalobacteraceae</taxon>
        <taxon>Telluria group</taxon>
        <taxon>Duganella</taxon>
    </lineage>
</organism>
<dbReference type="EMBL" id="WNKY01000056">
    <property type="protein sequence ID" value="MTV41421.1"/>
    <property type="molecule type" value="Genomic_DNA"/>
</dbReference>
<gene>
    <name evidence="2" type="ORF">GM676_28105</name>
</gene>
<evidence type="ECO:0008006" key="4">
    <source>
        <dbReference type="Google" id="ProtNLM"/>
    </source>
</evidence>
<dbReference type="Gene3D" id="3.30.1150.10">
    <property type="match status" value="1"/>
</dbReference>
<feature type="compositionally biased region" description="Low complexity" evidence="1">
    <location>
        <begin position="65"/>
        <end position="102"/>
    </location>
</feature>
<comment type="caution">
    <text evidence="2">The sequence shown here is derived from an EMBL/GenBank/DDBJ whole genome shotgun (WGS) entry which is preliminary data.</text>
</comment>
<proteinExistence type="predicted"/>
<feature type="region of interest" description="Disordered" evidence="1">
    <location>
        <begin position="64"/>
        <end position="102"/>
    </location>
</feature>
<accession>A0A6L6PRZ8</accession>
<dbReference type="AlphaFoldDB" id="A0A6L6PRZ8"/>
<name>A0A6L6PRZ8_9BURK</name>
<dbReference type="Proteomes" id="UP000475582">
    <property type="component" value="Unassembled WGS sequence"/>
</dbReference>
<sequence>MRDTLPFLQRLGLDSDADARSIRRAYARELKLIDQEQDAAGFQELREAYDNALQWAAWRERQAGEADAAAPATDAATGAASAPNAEEPAAGATTGGASTPNAAEPAAGAVVPEAAAAAAAAAPIVPNYGVPRTPVTLGPAPELATPPLPHDDPTQLAAAVFAEFLAATTALLRQQHVQHPPQWQAALQHSLDDERLLNLTARIYFEAHIAQLLASGWQPGNEVLFVIAGKLFHWNEDRRRLQQLGRAGALVDQAIDERVIFDQLPESEQMIHRAAIVLLRKSDAPSDYQLRGDMPYVEKLMAYFPVWMSMMVDQDVVRQWRERAATLPPPKKSWLPKIDLGISPRMGWILFIVVLQLARVIFNHVDTPANIIPSSPAPFMPEFKPLPEYIRKEISAKIPVFPLKLGGGQHQAEFNVILDDQGNIYQQMMYRTSDNLSYDEAASKALRASQPFPPETPRKFQVTFTVPTGSSQ</sequence>
<evidence type="ECO:0000256" key="1">
    <source>
        <dbReference type="SAM" id="MobiDB-lite"/>
    </source>
</evidence>
<evidence type="ECO:0000313" key="2">
    <source>
        <dbReference type="EMBL" id="MTV41421.1"/>
    </source>
</evidence>
<dbReference type="OrthoDB" id="5524449at2"/>
<evidence type="ECO:0000313" key="3">
    <source>
        <dbReference type="Proteomes" id="UP000475582"/>
    </source>
</evidence>
<dbReference type="Pfam" id="PF13103">
    <property type="entry name" value="TonB_2"/>
    <property type="match status" value="1"/>
</dbReference>
<reference evidence="2 3" key="1">
    <citation type="submission" date="2019-11" db="EMBL/GenBank/DDBJ databases">
        <title>Type strains purchased from KCTC, JCM and DSMZ.</title>
        <authorList>
            <person name="Lu H."/>
        </authorList>
    </citation>
    <scope>NUCLEOTIDE SEQUENCE [LARGE SCALE GENOMIC DNA]</scope>
    <source>
        <strain evidence="2 3">KCTC 22382</strain>
    </source>
</reference>
<protein>
    <recommendedName>
        <fullName evidence="4">TonB family protein</fullName>
    </recommendedName>
</protein>